<accession>A0A453B0Z5</accession>
<reference evidence="2" key="1">
    <citation type="journal article" date="2014" name="Science">
        <title>Ancient hybridizations among the ancestral genomes of bread wheat.</title>
        <authorList>
            <consortium name="International Wheat Genome Sequencing Consortium,"/>
            <person name="Marcussen T."/>
            <person name="Sandve S.R."/>
            <person name="Heier L."/>
            <person name="Spannagl M."/>
            <person name="Pfeifer M."/>
            <person name="Jakobsen K.S."/>
            <person name="Wulff B.B."/>
            <person name="Steuernagel B."/>
            <person name="Mayer K.F."/>
            <person name="Olsen O.A."/>
        </authorList>
    </citation>
    <scope>NUCLEOTIDE SEQUENCE [LARGE SCALE GENOMIC DNA]</scope>
    <source>
        <strain evidence="2">cv. AL8/78</strain>
    </source>
</reference>
<dbReference type="Gramene" id="AET2Gv20329500.1">
    <property type="protein sequence ID" value="AET2Gv20329500.1"/>
    <property type="gene ID" value="AET2Gv20329500"/>
</dbReference>
<dbReference type="Proteomes" id="UP000015105">
    <property type="component" value="Chromosome 2D"/>
</dbReference>
<proteinExistence type="predicted"/>
<reference evidence="1" key="5">
    <citation type="journal article" date="2021" name="G3 (Bethesda)">
        <title>Aegilops tauschii genome assembly Aet v5.0 features greater sequence contiguity and improved annotation.</title>
        <authorList>
            <person name="Wang L."/>
            <person name="Zhu T."/>
            <person name="Rodriguez J.C."/>
            <person name="Deal K.R."/>
            <person name="Dubcovsky J."/>
            <person name="McGuire P.E."/>
            <person name="Lux T."/>
            <person name="Spannagl M."/>
            <person name="Mayer K.F.X."/>
            <person name="Baldrich P."/>
            <person name="Meyers B.C."/>
            <person name="Huo N."/>
            <person name="Gu Y.Q."/>
            <person name="Zhou H."/>
            <person name="Devos K.M."/>
            <person name="Bennetzen J.L."/>
            <person name="Unver T."/>
            <person name="Budak H."/>
            <person name="Gulick P.J."/>
            <person name="Galiba G."/>
            <person name="Kalapos B."/>
            <person name="Nelson D.R."/>
            <person name="Li P."/>
            <person name="You F.M."/>
            <person name="Luo M.C."/>
            <person name="Dvorak J."/>
        </authorList>
    </citation>
    <scope>NUCLEOTIDE SEQUENCE [LARGE SCALE GENOMIC DNA]</scope>
    <source>
        <strain evidence="1">cv. AL8/78</strain>
    </source>
</reference>
<protein>
    <recommendedName>
        <fullName evidence="3">Endonuclease/exonuclease/phosphatase domain-containing protein</fullName>
    </recommendedName>
</protein>
<reference evidence="2" key="2">
    <citation type="journal article" date="2017" name="Nat. Plants">
        <title>The Aegilops tauschii genome reveals multiple impacts of transposons.</title>
        <authorList>
            <person name="Zhao G."/>
            <person name="Zou C."/>
            <person name="Li K."/>
            <person name="Wang K."/>
            <person name="Li T."/>
            <person name="Gao L."/>
            <person name="Zhang X."/>
            <person name="Wang H."/>
            <person name="Yang Z."/>
            <person name="Liu X."/>
            <person name="Jiang W."/>
            <person name="Mao L."/>
            <person name="Kong X."/>
            <person name="Jiao Y."/>
            <person name="Jia J."/>
        </authorList>
    </citation>
    <scope>NUCLEOTIDE SEQUENCE [LARGE SCALE GENOMIC DNA]</scope>
    <source>
        <strain evidence="2">cv. AL8/78</strain>
    </source>
</reference>
<reference evidence="1" key="4">
    <citation type="submission" date="2019-03" db="UniProtKB">
        <authorList>
            <consortium name="EnsemblPlants"/>
        </authorList>
    </citation>
    <scope>IDENTIFICATION</scope>
</reference>
<dbReference type="AlphaFoldDB" id="A0A453B0Z5"/>
<dbReference type="STRING" id="200361.A0A453B0Z5"/>
<evidence type="ECO:0008006" key="3">
    <source>
        <dbReference type="Google" id="ProtNLM"/>
    </source>
</evidence>
<sequence length="91" mass="10453">IGCYSITAKVSKTQGDDSFWLTTVYGPTDDTRKEDFLAEMVRAAPPMGEPWMINGDFNVIYEARDKNNLNLNRRLMGRFRAALDRAHLREI</sequence>
<organism evidence="1 2">
    <name type="scientific">Aegilops tauschii subsp. strangulata</name>
    <name type="common">Goatgrass</name>
    <dbReference type="NCBI Taxonomy" id="200361"/>
    <lineage>
        <taxon>Eukaryota</taxon>
        <taxon>Viridiplantae</taxon>
        <taxon>Streptophyta</taxon>
        <taxon>Embryophyta</taxon>
        <taxon>Tracheophyta</taxon>
        <taxon>Spermatophyta</taxon>
        <taxon>Magnoliopsida</taxon>
        <taxon>Liliopsida</taxon>
        <taxon>Poales</taxon>
        <taxon>Poaceae</taxon>
        <taxon>BOP clade</taxon>
        <taxon>Pooideae</taxon>
        <taxon>Triticodae</taxon>
        <taxon>Triticeae</taxon>
        <taxon>Triticinae</taxon>
        <taxon>Aegilops</taxon>
    </lineage>
</organism>
<evidence type="ECO:0000313" key="2">
    <source>
        <dbReference type="Proteomes" id="UP000015105"/>
    </source>
</evidence>
<dbReference type="InterPro" id="IPR036691">
    <property type="entry name" value="Endo/exonu/phosph_ase_sf"/>
</dbReference>
<dbReference type="Gene3D" id="3.60.10.10">
    <property type="entry name" value="Endonuclease/exonuclease/phosphatase"/>
    <property type="match status" value="1"/>
</dbReference>
<dbReference type="EnsemblPlants" id="AET2Gv20329500.1">
    <property type="protein sequence ID" value="AET2Gv20329500.1"/>
    <property type="gene ID" value="AET2Gv20329500"/>
</dbReference>
<keyword evidence="2" id="KW-1185">Reference proteome</keyword>
<name>A0A453B0Z5_AEGTS</name>
<dbReference type="SUPFAM" id="SSF56219">
    <property type="entry name" value="DNase I-like"/>
    <property type="match status" value="1"/>
</dbReference>
<reference evidence="1" key="3">
    <citation type="journal article" date="2017" name="Nature">
        <title>Genome sequence of the progenitor of the wheat D genome Aegilops tauschii.</title>
        <authorList>
            <person name="Luo M.C."/>
            <person name="Gu Y.Q."/>
            <person name="Puiu D."/>
            <person name="Wang H."/>
            <person name="Twardziok S.O."/>
            <person name="Deal K.R."/>
            <person name="Huo N."/>
            <person name="Zhu T."/>
            <person name="Wang L."/>
            <person name="Wang Y."/>
            <person name="McGuire P.E."/>
            <person name="Liu S."/>
            <person name="Long H."/>
            <person name="Ramasamy R.K."/>
            <person name="Rodriguez J.C."/>
            <person name="Van S.L."/>
            <person name="Yuan L."/>
            <person name="Wang Z."/>
            <person name="Xia Z."/>
            <person name="Xiao L."/>
            <person name="Anderson O.D."/>
            <person name="Ouyang S."/>
            <person name="Liang Y."/>
            <person name="Zimin A.V."/>
            <person name="Pertea G."/>
            <person name="Qi P."/>
            <person name="Bennetzen J.L."/>
            <person name="Dai X."/>
            <person name="Dawson M.W."/>
            <person name="Muller H.G."/>
            <person name="Kugler K."/>
            <person name="Rivarola-Duarte L."/>
            <person name="Spannagl M."/>
            <person name="Mayer K.F.X."/>
            <person name="Lu F.H."/>
            <person name="Bevan M.W."/>
            <person name="Leroy P."/>
            <person name="Li P."/>
            <person name="You F.M."/>
            <person name="Sun Q."/>
            <person name="Liu Z."/>
            <person name="Lyons E."/>
            <person name="Wicker T."/>
            <person name="Salzberg S.L."/>
            <person name="Devos K.M."/>
            <person name="Dvorak J."/>
        </authorList>
    </citation>
    <scope>NUCLEOTIDE SEQUENCE [LARGE SCALE GENOMIC DNA]</scope>
    <source>
        <strain evidence="1">cv. AL8/78</strain>
    </source>
</reference>
<evidence type="ECO:0000313" key="1">
    <source>
        <dbReference type="EnsemblPlants" id="AET2Gv20329500.1"/>
    </source>
</evidence>